<dbReference type="PRINTS" id="PR00081">
    <property type="entry name" value="GDHRDH"/>
</dbReference>
<dbReference type="AlphaFoldDB" id="A0A3A8B5U2"/>
<keyword evidence="4" id="KW-1185">Reference proteome</keyword>
<evidence type="ECO:0000256" key="2">
    <source>
        <dbReference type="ARBA" id="ARBA00023002"/>
    </source>
</evidence>
<reference evidence="3 4" key="1">
    <citation type="submission" date="2018-09" db="EMBL/GenBank/DDBJ databases">
        <title>Roseovarius spongiae sp. nov., isolated from a marine sponge.</title>
        <authorList>
            <person name="Zhuang L."/>
            <person name="Luo L."/>
        </authorList>
    </citation>
    <scope>NUCLEOTIDE SEQUENCE [LARGE SCALE GENOMIC DNA]</scope>
    <source>
        <strain evidence="3 4">HN-E21</strain>
    </source>
</reference>
<name>A0A3A8B5U2_9RHOB</name>
<sequence>MVRELAGKIALVTGAAAPNGIGRATCLRLARDGAFIVATDMGGAMTLADGPRDRAGLLDEVIAAIADAGGQGMAHELDVTDASSIAACLKAVRGAAGPVDILVNNAGSLAGAGPFLDGKAEDWRTSFEVNILGPMRLSQAVIPDMRAAGGGAIVNIGSIGGLGGRAAFGAYSAMKHAVTGLTKTIAVEFGPDGIRCNAVCPGYIATDMHAASNRRLAEAEGLSLDEMKARRYEAVALRDAGSPEDVAEAVAYLAGPRAAYVTGVNLPVTGGLSPGI</sequence>
<dbReference type="SUPFAM" id="SSF51735">
    <property type="entry name" value="NAD(P)-binding Rossmann-fold domains"/>
    <property type="match status" value="1"/>
</dbReference>
<proteinExistence type="inferred from homology"/>
<dbReference type="Pfam" id="PF13561">
    <property type="entry name" value="adh_short_C2"/>
    <property type="match status" value="1"/>
</dbReference>
<comment type="caution">
    <text evidence="3">The sequence shown here is derived from an EMBL/GenBank/DDBJ whole genome shotgun (WGS) entry which is preliminary data.</text>
</comment>
<dbReference type="GO" id="GO:0016616">
    <property type="term" value="F:oxidoreductase activity, acting on the CH-OH group of donors, NAD or NADP as acceptor"/>
    <property type="evidence" value="ECO:0007669"/>
    <property type="project" value="TreeGrafter"/>
</dbReference>
<accession>A0A3A8B5U2</accession>
<keyword evidence="2" id="KW-0560">Oxidoreductase</keyword>
<dbReference type="Gene3D" id="3.40.50.720">
    <property type="entry name" value="NAD(P)-binding Rossmann-like Domain"/>
    <property type="match status" value="1"/>
</dbReference>
<dbReference type="PRINTS" id="PR00080">
    <property type="entry name" value="SDRFAMILY"/>
</dbReference>
<dbReference type="InterPro" id="IPR036291">
    <property type="entry name" value="NAD(P)-bd_dom_sf"/>
</dbReference>
<gene>
    <name evidence="3" type="ORF">D6850_11205</name>
</gene>
<comment type="similarity">
    <text evidence="1">Belongs to the short-chain dehydrogenases/reductases (SDR) family.</text>
</comment>
<dbReference type="OrthoDB" id="9789398at2"/>
<dbReference type="Proteomes" id="UP000281128">
    <property type="component" value="Unassembled WGS sequence"/>
</dbReference>
<dbReference type="EMBL" id="RAPE01000002">
    <property type="protein sequence ID" value="RKF15376.1"/>
    <property type="molecule type" value="Genomic_DNA"/>
</dbReference>
<dbReference type="PANTHER" id="PTHR42760">
    <property type="entry name" value="SHORT-CHAIN DEHYDROGENASES/REDUCTASES FAMILY MEMBER"/>
    <property type="match status" value="1"/>
</dbReference>
<organism evidence="3 4">
    <name type="scientific">Roseovarius spongiae</name>
    <dbReference type="NCBI Taxonomy" id="2320272"/>
    <lineage>
        <taxon>Bacteria</taxon>
        <taxon>Pseudomonadati</taxon>
        <taxon>Pseudomonadota</taxon>
        <taxon>Alphaproteobacteria</taxon>
        <taxon>Rhodobacterales</taxon>
        <taxon>Roseobacteraceae</taxon>
        <taxon>Roseovarius</taxon>
    </lineage>
</organism>
<dbReference type="RefSeq" id="WP_121166775.1">
    <property type="nucleotide sequence ID" value="NZ_RAPE01000002.1"/>
</dbReference>
<dbReference type="FunFam" id="3.40.50.720:FF:000084">
    <property type="entry name" value="Short-chain dehydrogenase reductase"/>
    <property type="match status" value="1"/>
</dbReference>
<evidence type="ECO:0000313" key="3">
    <source>
        <dbReference type="EMBL" id="RKF15376.1"/>
    </source>
</evidence>
<protein>
    <submittedName>
        <fullName evidence="3">SDR family oxidoreductase</fullName>
    </submittedName>
</protein>
<dbReference type="PANTHER" id="PTHR42760:SF133">
    <property type="entry name" value="3-OXOACYL-[ACYL-CARRIER-PROTEIN] REDUCTASE"/>
    <property type="match status" value="1"/>
</dbReference>
<dbReference type="CDD" id="cd05233">
    <property type="entry name" value="SDR_c"/>
    <property type="match status" value="1"/>
</dbReference>
<dbReference type="InterPro" id="IPR002347">
    <property type="entry name" value="SDR_fam"/>
</dbReference>
<evidence type="ECO:0000313" key="4">
    <source>
        <dbReference type="Proteomes" id="UP000281128"/>
    </source>
</evidence>
<evidence type="ECO:0000256" key="1">
    <source>
        <dbReference type="ARBA" id="ARBA00006484"/>
    </source>
</evidence>